<dbReference type="EMBL" id="BGPR01008807">
    <property type="protein sequence ID" value="GBN36251.1"/>
    <property type="molecule type" value="Genomic_DNA"/>
</dbReference>
<reference evidence="2 3" key="1">
    <citation type="journal article" date="2019" name="Sci. Rep.">
        <title>Orb-weaving spider Araneus ventricosus genome elucidates the spidroin gene catalogue.</title>
        <authorList>
            <person name="Kono N."/>
            <person name="Nakamura H."/>
            <person name="Ohtoshi R."/>
            <person name="Moran D.A.P."/>
            <person name="Shinohara A."/>
            <person name="Yoshida Y."/>
            <person name="Fujiwara M."/>
            <person name="Mori M."/>
            <person name="Tomita M."/>
            <person name="Arakawa K."/>
        </authorList>
    </citation>
    <scope>NUCLEOTIDE SEQUENCE [LARGE SCALE GENOMIC DNA]</scope>
</reference>
<feature type="compositionally biased region" description="Basic and acidic residues" evidence="1">
    <location>
        <begin position="128"/>
        <end position="138"/>
    </location>
</feature>
<dbReference type="AlphaFoldDB" id="A0A4Y2NAG6"/>
<proteinExistence type="predicted"/>
<gene>
    <name evidence="2" type="ORF">AVEN_233540_1</name>
</gene>
<keyword evidence="3" id="KW-1185">Reference proteome</keyword>
<protein>
    <submittedName>
        <fullName evidence="2">Uncharacterized protein</fullName>
    </submittedName>
</protein>
<evidence type="ECO:0000313" key="2">
    <source>
        <dbReference type="EMBL" id="GBN36251.1"/>
    </source>
</evidence>
<comment type="caution">
    <text evidence="2">The sequence shown here is derived from an EMBL/GenBank/DDBJ whole genome shotgun (WGS) entry which is preliminary data.</text>
</comment>
<sequence>MECKPTDKIRCLEKEVYNRMKELEISIPQTDGKWHDLNNVIDELHDFLFNDDRDCEVTNVYMPCDNCDRRSCCKDYDSDRSINNDDSEEMLICDDTVNNPVLPVNNIISNDNLETDNVPGNSDILAKPNDHVGSENDLKYPNPTERPSVGPSPEGNKGTNNDSIAKVNKHEKKSKIKSNRTLSALKRILFLKVNQQLV</sequence>
<name>A0A4Y2NAG6_ARAVE</name>
<accession>A0A4Y2NAG6</accession>
<feature type="compositionally biased region" description="Basic residues" evidence="1">
    <location>
        <begin position="167"/>
        <end position="178"/>
    </location>
</feature>
<evidence type="ECO:0000256" key="1">
    <source>
        <dbReference type="SAM" id="MobiDB-lite"/>
    </source>
</evidence>
<evidence type="ECO:0000313" key="3">
    <source>
        <dbReference type="Proteomes" id="UP000499080"/>
    </source>
</evidence>
<organism evidence="2 3">
    <name type="scientific">Araneus ventricosus</name>
    <name type="common">Orbweaver spider</name>
    <name type="synonym">Epeira ventricosa</name>
    <dbReference type="NCBI Taxonomy" id="182803"/>
    <lineage>
        <taxon>Eukaryota</taxon>
        <taxon>Metazoa</taxon>
        <taxon>Ecdysozoa</taxon>
        <taxon>Arthropoda</taxon>
        <taxon>Chelicerata</taxon>
        <taxon>Arachnida</taxon>
        <taxon>Araneae</taxon>
        <taxon>Araneomorphae</taxon>
        <taxon>Entelegynae</taxon>
        <taxon>Araneoidea</taxon>
        <taxon>Araneidae</taxon>
        <taxon>Araneus</taxon>
    </lineage>
</organism>
<feature type="region of interest" description="Disordered" evidence="1">
    <location>
        <begin position="113"/>
        <end position="178"/>
    </location>
</feature>
<dbReference type="Proteomes" id="UP000499080">
    <property type="component" value="Unassembled WGS sequence"/>
</dbReference>